<dbReference type="EC" id="1.6.5.5" evidence="4"/>
<evidence type="ECO:0000313" key="4">
    <source>
        <dbReference type="EMBL" id="SBS70048.1"/>
    </source>
</evidence>
<dbReference type="InterPro" id="IPR051603">
    <property type="entry name" value="Zinc-ADH_QOR/CCCR"/>
</dbReference>
<organism evidence="4">
    <name type="scientific">uncultured Microbacterium sp</name>
    <dbReference type="NCBI Taxonomy" id="191216"/>
    <lineage>
        <taxon>Bacteria</taxon>
        <taxon>Bacillati</taxon>
        <taxon>Actinomycetota</taxon>
        <taxon>Actinomycetes</taxon>
        <taxon>Micrococcales</taxon>
        <taxon>Microbacteriaceae</taxon>
        <taxon>Microbacterium</taxon>
        <taxon>environmental samples</taxon>
    </lineage>
</organism>
<feature type="region of interest" description="Disordered" evidence="2">
    <location>
        <begin position="44"/>
        <end position="65"/>
    </location>
</feature>
<dbReference type="Gene3D" id="3.40.50.720">
    <property type="entry name" value="NAD(P)-binding Rossmann-like Domain"/>
    <property type="match status" value="1"/>
</dbReference>
<protein>
    <submittedName>
        <fullName evidence="4">NADPH:quinone reductase</fullName>
        <ecNumber evidence="4">1.6.5.5</ecNumber>
    </submittedName>
</protein>
<evidence type="ECO:0000259" key="3">
    <source>
        <dbReference type="SMART" id="SM00829"/>
    </source>
</evidence>
<sequence length="317" mass="32239">MATAITYTAFGGPEVLTPTEIQVKAPGADQVAVRIEAAGVNPLDHKLRSGARPSGPITDPRRVGSDGAGVVTAVGEDVEGFRAGDEVVVFGAAGVYASDIVVPSSRLAPRPPQVSAAEGAALGVPVGTAYQTLRSLDVRAGDTLLVHGGSGSVGQAIIQLAVLWGATVLATCSARRAERVSALGAVAVRYDDPDGGTLADRVRAAAPGGVTAVIDIAGTDEALQTSLDLVTDRHRIATLVRGKDAAGLGIRAFMGGSPRPLNAQELAWRAEAIPVVLHLMAAGRFTVELGPQLPLADAAEAHRLVEAGTDGKVVLLP</sequence>
<dbReference type="Gene3D" id="3.90.180.10">
    <property type="entry name" value="Medium-chain alcohol dehydrogenases, catalytic domain"/>
    <property type="match status" value="1"/>
</dbReference>
<keyword evidence="1" id="KW-0521">NADP</keyword>
<dbReference type="Pfam" id="PF13602">
    <property type="entry name" value="ADH_zinc_N_2"/>
    <property type="match status" value="1"/>
</dbReference>
<dbReference type="InterPro" id="IPR036291">
    <property type="entry name" value="NAD(P)-bd_dom_sf"/>
</dbReference>
<dbReference type="EMBL" id="FLQR01000001">
    <property type="protein sequence ID" value="SBS70048.1"/>
    <property type="molecule type" value="Genomic_DNA"/>
</dbReference>
<dbReference type="PANTHER" id="PTHR44154">
    <property type="entry name" value="QUINONE OXIDOREDUCTASE"/>
    <property type="match status" value="1"/>
</dbReference>
<dbReference type="GO" id="GO:0003960">
    <property type="term" value="F:quinone reductase (NADPH) activity"/>
    <property type="evidence" value="ECO:0007669"/>
    <property type="project" value="UniProtKB-EC"/>
</dbReference>
<evidence type="ECO:0000256" key="2">
    <source>
        <dbReference type="SAM" id="MobiDB-lite"/>
    </source>
</evidence>
<reference evidence="4" key="1">
    <citation type="submission" date="2016-03" db="EMBL/GenBank/DDBJ databases">
        <authorList>
            <person name="Ploux O."/>
        </authorList>
    </citation>
    <scope>NUCLEOTIDE SEQUENCE</scope>
    <source>
        <strain evidence="4">UC1</strain>
    </source>
</reference>
<dbReference type="PANTHER" id="PTHR44154:SF1">
    <property type="entry name" value="QUINONE OXIDOREDUCTASE"/>
    <property type="match status" value="1"/>
</dbReference>
<feature type="domain" description="Enoyl reductase (ER)" evidence="3">
    <location>
        <begin position="11"/>
        <end position="315"/>
    </location>
</feature>
<proteinExistence type="predicted"/>
<dbReference type="InterPro" id="IPR020843">
    <property type="entry name" value="ER"/>
</dbReference>
<dbReference type="SUPFAM" id="SSF51735">
    <property type="entry name" value="NAD(P)-binding Rossmann-fold domains"/>
    <property type="match status" value="1"/>
</dbReference>
<keyword evidence="4" id="KW-0560">Oxidoreductase</keyword>
<accession>A0A1Y5P285</accession>
<dbReference type="AlphaFoldDB" id="A0A1Y5P285"/>
<name>A0A1Y5P285_9MICO</name>
<dbReference type="SUPFAM" id="SSF50129">
    <property type="entry name" value="GroES-like"/>
    <property type="match status" value="1"/>
</dbReference>
<dbReference type="InterPro" id="IPR013154">
    <property type="entry name" value="ADH-like_N"/>
</dbReference>
<dbReference type="InterPro" id="IPR011032">
    <property type="entry name" value="GroES-like_sf"/>
</dbReference>
<dbReference type="SMART" id="SM00829">
    <property type="entry name" value="PKS_ER"/>
    <property type="match status" value="1"/>
</dbReference>
<evidence type="ECO:0000256" key="1">
    <source>
        <dbReference type="ARBA" id="ARBA00022857"/>
    </source>
</evidence>
<dbReference type="Pfam" id="PF08240">
    <property type="entry name" value="ADH_N"/>
    <property type="match status" value="1"/>
</dbReference>
<gene>
    <name evidence="4" type="ORF">MIPYR_10229</name>
</gene>
<dbReference type="RefSeq" id="WP_295572585.1">
    <property type="nucleotide sequence ID" value="NZ_FLQR01000001.1"/>
</dbReference>